<comment type="caution">
    <text evidence="3">The sequence shown here is derived from an EMBL/GenBank/DDBJ whole genome shotgun (WGS) entry which is preliminary data.</text>
</comment>
<accession>A0ABN9RV53</accession>
<evidence type="ECO:0000256" key="1">
    <source>
        <dbReference type="SAM" id="Coils"/>
    </source>
</evidence>
<evidence type="ECO:0000313" key="3">
    <source>
        <dbReference type="EMBL" id="CAK0822923.1"/>
    </source>
</evidence>
<feature type="region of interest" description="Disordered" evidence="2">
    <location>
        <begin position="1"/>
        <end position="54"/>
    </location>
</feature>
<dbReference type="EMBL" id="CAUYUJ010008113">
    <property type="protein sequence ID" value="CAK0822923.1"/>
    <property type="molecule type" value="Genomic_DNA"/>
</dbReference>
<name>A0ABN9RV53_9DINO</name>
<reference evidence="3" key="1">
    <citation type="submission" date="2023-10" db="EMBL/GenBank/DDBJ databases">
        <authorList>
            <person name="Chen Y."/>
            <person name="Shah S."/>
            <person name="Dougan E. K."/>
            <person name="Thang M."/>
            <person name="Chan C."/>
        </authorList>
    </citation>
    <scope>NUCLEOTIDE SEQUENCE [LARGE SCALE GENOMIC DNA]</scope>
</reference>
<protein>
    <submittedName>
        <fullName evidence="3">Uncharacterized protein</fullName>
    </submittedName>
</protein>
<dbReference type="Proteomes" id="UP001189429">
    <property type="component" value="Unassembled WGS sequence"/>
</dbReference>
<keyword evidence="1" id="KW-0175">Coiled coil</keyword>
<sequence>GSNCSAAVWEATRASNQHCEPSSMAPKKGSKRATSTPAAAGRAGKASKPTPQEEQLQAVAQALEIAGLPDGCREMLLAVLPLSLGMPADARHAVQDRVADMIGESLSRALSDKSAAALKASEEATVAEGRQGELQAAQAAADSAQEDMAKAAQEKKAALDSADAALAEARAEAAKKADEEQAAKMAEAAKKAECDDFVALVAEHLGPLKDGTWDEGMLNGQQRVEHLQPALQKADLDASVTASLGISGSKKASERSAFDNMVLEQVATSLHEKATALRRELEEKGPGLVEAAAATAAQASVVEKVEKAAQECKAASEQALAQLHESEAKSRAAAQELKAFSAEAKRAAKASEAARSDLELFKMGPLAAFETLKNFSSKSEEAAKAATAAAEETAVSVTVGGA</sequence>
<keyword evidence="4" id="KW-1185">Reference proteome</keyword>
<feature type="coiled-coil region" evidence="1">
    <location>
        <begin position="134"/>
        <end position="195"/>
    </location>
</feature>
<gene>
    <name evidence="3" type="ORF">PCOR1329_LOCUS23817</name>
</gene>
<evidence type="ECO:0000313" key="4">
    <source>
        <dbReference type="Proteomes" id="UP001189429"/>
    </source>
</evidence>
<proteinExistence type="predicted"/>
<organism evidence="3 4">
    <name type="scientific">Prorocentrum cordatum</name>
    <dbReference type="NCBI Taxonomy" id="2364126"/>
    <lineage>
        <taxon>Eukaryota</taxon>
        <taxon>Sar</taxon>
        <taxon>Alveolata</taxon>
        <taxon>Dinophyceae</taxon>
        <taxon>Prorocentrales</taxon>
        <taxon>Prorocentraceae</taxon>
        <taxon>Prorocentrum</taxon>
    </lineage>
</organism>
<feature type="non-terminal residue" evidence="3">
    <location>
        <position position="1"/>
    </location>
</feature>
<evidence type="ECO:0000256" key="2">
    <source>
        <dbReference type="SAM" id="MobiDB-lite"/>
    </source>
</evidence>